<evidence type="ECO:0000256" key="2">
    <source>
        <dbReference type="ARBA" id="ARBA00009530"/>
    </source>
</evidence>
<proteinExistence type="inferred from homology"/>
<dbReference type="Proteomes" id="UP000016931">
    <property type="component" value="Unassembled WGS sequence"/>
</dbReference>
<dbReference type="EMBL" id="KB456269">
    <property type="protein sequence ID" value="EMF09578.1"/>
    <property type="molecule type" value="Genomic_DNA"/>
</dbReference>
<dbReference type="OrthoDB" id="2802411at2759"/>
<evidence type="ECO:0000256" key="4">
    <source>
        <dbReference type="ARBA" id="ARBA00022989"/>
    </source>
</evidence>
<evidence type="ECO:0000256" key="3">
    <source>
        <dbReference type="ARBA" id="ARBA00022692"/>
    </source>
</evidence>
<dbReference type="GeneID" id="27900210"/>
<evidence type="ECO:0000256" key="6">
    <source>
        <dbReference type="SAM" id="MobiDB-lite"/>
    </source>
</evidence>
<feature type="compositionally biased region" description="Polar residues" evidence="6">
    <location>
        <begin position="99"/>
        <end position="116"/>
    </location>
</feature>
<protein>
    <submittedName>
        <fullName evidence="8">UPF0057-domain-containing protein</fullName>
    </submittedName>
</protein>
<dbReference type="PANTHER" id="PTHR21659">
    <property type="entry name" value="HYDROPHOBIC PROTEIN RCI2 LOW TEMPERATURE AND SALT RESPONSIVE PROTEIN LTI6 -RELATED"/>
    <property type="match status" value="1"/>
</dbReference>
<feature type="region of interest" description="Disordered" evidence="6">
    <location>
        <begin position="87"/>
        <end position="157"/>
    </location>
</feature>
<dbReference type="PANTHER" id="PTHR21659:SF57">
    <property type="entry name" value="PLASMA MEMBRANE PROTEOLIPID 31"/>
    <property type="match status" value="1"/>
</dbReference>
<keyword evidence="4 7" id="KW-1133">Transmembrane helix</keyword>
<keyword evidence="5 7" id="KW-0472">Membrane</keyword>
<evidence type="ECO:0000256" key="1">
    <source>
        <dbReference type="ARBA" id="ARBA00004370"/>
    </source>
</evidence>
<feature type="transmembrane region" description="Helical" evidence="7">
    <location>
        <begin position="6"/>
        <end position="22"/>
    </location>
</feature>
<evidence type="ECO:0000313" key="8">
    <source>
        <dbReference type="EMBL" id="EMF09578.1"/>
    </source>
</evidence>
<dbReference type="eggNOG" id="KOG1773">
    <property type="taxonomic scope" value="Eukaryota"/>
</dbReference>
<dbReference type="PROSITE" id="PS01309">
    <property type="entry name" value="UPF0057"/>
    <property type="match status" value="1"/>
</dbReference>
<name>N1QGA1_SPHMS</name>
<sequence>MCGSDILLGLIAILFPPLAVWVKRGLCSADSLINILLCCLAYLPGLLHAWYIIAITPDPTYERVAQQDAERGTVTYYYVQTNGQPQYAPQGQGGQSYGTVNASAPNAQFAQQQTKPQPHPGAAAVHPSSSQAGPSGEEDAPPPSYQQATGDNKIQRP</sequence>
<reference evidence="8 9" key="1">
    <citation type="journal article" date="2012" name="PLoS Pathog.">
        <title>Diverse lifestyles and strategies of plant pathogenesis encoded in the genomes of eighteen Dothideomycetes fungi.</title>
        <authorList>
            <person name="Ohm R.A."/>
            <person name="Feau N."/>
            <person name="Henrissat B."/>
            <person name="Schoch C.L."/>
            <person name="Horwitz B.A."/>
            <person name="Barry K.W."/>
            <person name="Condon B.J."/>
            <person name="Copeland A.C."/>
            <person name="Dhillon B."/>
            <person name="Glaser F."/>
            <person name="Hesse C.N."/>
            <person name="Kosti I."/>
            <person name="LaButti K."/>
            <person name="Lindquist E.A."/>
            <person name="Lucas S."/>
            <person name="Salamov A.A."/>
            <person name="Bradshaw R.E."/>
            <person name="Ciuffetti L."/>
            <person name="Hamelin R.C."/>
            <person name="Kema G.H.J."/>
            <person name="Lawrence C."/>
            <person name="Scott J.A."/>
            <person name="Spatafora J.W."/>
            <person name="Turgeon B.G."/>
            <person name="de Wit P.J.G.M."/>
            <person name="Zhong S."/>
            <person name="Goodwin S.B."/>
            <person name="Grigoriev I.V."/>
        </authorList>
    </citation>
    <scope>NUCLEOTIDE SEQUENCE [LARGE SCALE GENOMIC DNA]</scope>
    <source>
        <strain evidence="8 9">SO2202</strain>
    </source>
</reference>
<dbReference type="STRING" id="692275.N1QGA1"/>
<gene>
    <name evidence="8" type="ORF">SEPMUDRAFT_144365</name>
</gene>
<dbReference type="InterPro" id="IPR000612">
    <property type="entry name" value="PMP3"/>
</dbReference>
<evidence type="ECO:0000256" key="5">
    <source>
        <dbReference type="ARBA" id="ARBA00023136"/>
    </source>
</evidence>
<keyword evidence="3 7" id="KW-0812">Transmembrane</keyword>
<feature type="transmembrane region" description="Helical" evidence="7">
    <location>
        <begin position="34"/>
        <end position="53"/>
    </location>
</feature>
<evidence type="ECO:0000313" key="9">
    <source>
        <dbReference type="Proteomes" id="UP000016931"/>
    </source>
</evidence>
<dbReference type="Pfam" id="PF01679">
    <property type="entry name" value="Pmp3"/>
    <property type="match status" value="1"/>
</dbReference>
<dbReference type="RefSeq" id="XP_016757699.1">
    <property type="nucleotide sequence ID" value="XM_016903073.1"/>
</dbReference>
<dbReference type="HOGENOM" id="CLU_107649_0_0_1"/>
<dbReference type="OMA" id="YPEPPYE"/>
<evidence type="ECO:0000256" key="7">
    <source>
        <dbReference type="SAM" id="Phobius"/>
    </source>
</evidence>
<dbReference type="AlphaFoldDB" id="N1QGA1"/>
<keyword evidence="9" id="KW-1185">Reference proteome</keyword>
<comment type="subcellular location">
    <subcellularLocation>
        <location evidence="1">Membrane</location>
    </subcellularLocation>
</comment>
<dbReference type="GO" id="GO:0016020">
    <property type="term" value="C:membrane"/>
    <property type="evidence" value="ECO:0007669"/>
    <property type="project" value="UniProtKB-SubCell"/>
</dbReference>
<comment type="similarity">
    <text evidence="2">Belongs to the UPF0057 (PMP3) family.</text>
</comment>
<accession>N1QGA1</accession>
<feature type="compositionally biased region" description="Polar residues" evidence="6">
    <location>
        <begin position="145"/>
        <end position="157"/>
    </location>
</feature>
<organism evidence="8 9">
    <name type="scientific">Sphaerulina musiva (strain SO2202)</name>
    <name type="common">Poplar stem canker fungus</name>
    <name type="synonym">Septoria musiva</name>
    <dbReference type="NCBI Taxonomy" id="692275"/>
    <lineage>
        <taxon>Eukaryota</taxon>
        <taxon>Fungi</taxon>
        <taxon>Dikarya</taxon>
        <taxon>Ascomycota</taxon>
        <taxon>Pezizomycotina</taxon>
        <taxon>Dothideomycetes</taxon>
        <taxon>Dothideomycetidae</taxon>
        <taxon>Mycosphaerellales</taxon>
        <taxon>Mycosphaerellaceae</taxon>
        <taxon>Sphaerulina</taxon>
    </lineage>
</organism>